<protein>
    <recommendedName>
        <fullName evidence="9">Glycosyltransferase RgtA/B/C/D-like domain-containing protein</fullName>
    </recommendedName>
</protein>
<evidence type="ECO:0000256" key="5">
    <source>
        <dbReference type="ARBA" id="ARBA00022692"/>
    </source>
</evidence>
<keyword evidence="7 8" id="KW-0472">Membrane</keyword>
<feature type="transmembrane region" description="Helical" evidence="8">
    <location>
        <begin position="172"/>
        <end position="189"/>
    </location>
</feature>
<keyword evidence="11" id="KW-1185">Reference proteome</keyword>
<name>A0ABQ0CAB5_9PROT</name>
<gene>
    <name evidence="10" type="ORF">SIID45300_02168</name>
</gene>
<dbReference type="Pfam" id="PF13231">
    <property type="entry name" value="PMT_2"/>
    <property type="match status" value="1"/>
</dbReference>
<feature type="transmembrane region" description="Helical" evidence="8">
    <location>
        <begin position="146"/>
        <end position="165"/>
    </location>
</feature>
<dbReference type="PANTHER" id="PTHR33908:SF11">
    <property type="entry name" value="MEMBRANE PROTEIN"/>
    <property type="match status" value="1"/>
</dbReference>
<comment type="caution">
    <text evidence="10">The sequence shown here is derived from an EMBL/GenBank/DDBJ whole genome shotgun (WGS) entry which is preliminary data.</text>
</comment>
<keyword evidence="6 8" id="KW-1133">Transmembrane helix</keyword>
<organism evidence="10 11">
    <name type="scientific">Candidatus Magnetaquiglobus chichijimensis</name>
    <dbReference type="NCBI Taxonomy" id="3141448"/>
    <lineage>
        <taxon>Bacteria</taxon>
        <taxon>Pseudomonadati</taxon>
        <taxon>Pseudomonadota</taxon>
        <taxon>Magnetococcia</taxon>
        <taxon>Magnetococcales</taxon>
        <taxon>Candidatus Magnetaquicoccaceae</taxon>
        <taxon>Candidatus Magnetaquiglobus</taxon>
    </lineage>
</organism>
<feature type="transmembrane region" description="Helical" evidence="8">
    <location>
        <begin position="95"/>
        <end position="115"/>
    </location>
</feature>
<reference evidence="10 11" key="1">
    <citation type="submission" date="2024-05" db="EMBL/GenBank/DDBJ databases">
        <authorList>
            <consortium name="Candidatus Magnetaquicoccaceae bacterium FCR-1 genome sequencing consortium"/>
            <person name="Shimoshige H."/>
            <person name="Shimamura S."/>
            <person name="Taoka A."/>
            <person name="Kobayashi H."/>
            <person name="Maekawa T."/>
        </authorList>
    </citation>
    <scope>NUCLEOTIDE SEQUENCE [LARGE SCALE GENOMIC DNA]</scope>
    <source>
        <strain evidence="10 11">FCR-1</strain>
    </source>
</reference>
<dbReference type="Proteomes" id="UP001628193">
    <property type="component" value="Unassembled WGS sequence"/>
</dbReference>
<reference evidence="10 11" key="2">
    <citation type="submission" date="2024-09" db="EMBL/GenBank/DDBJ databases">
        <title>Draft genome sequence of Candidatus Magnetaquicoccaceae bacterium FCR-1.</title>
        <authorList>
            <person name="Shimoshige H."/>
            <person name="Shimamura S."/>
            <person name="Taoka A."/>
            <person name="Kobayashi H."/>
            <person name="Maekawa T."/>
        </authorList>
    </citation>
    <scope>NUCLEOTIDE SEQUENCE [LARGE SCALE GENOMIC DNA]</scope>
    <source>
        <strain evidence="10 11">FCR-1</strain>
    </source>
</reference>
<feature type="transmembrane region" description="Helical" evidence="8">
    <location>
        <begin position="340"/>
        <end position="360"/>
    </location>
</feature>
<keyword evidence="3" id="KW-0328">Glycosyltransferase</keyword>
<evidence type="ECO:0000256" key="4">
    <source>
        <dbReference type="ARBA" id="ARBA00022679"/>
    </source>
</evidence>
<feature type="transmembrane region" description="Helical" evidence="8">
    <location>
        <begin position="223"/>
        <end position="244"/>
    </location>
</feature>
<keyword evidence="4" id="KW-0808">Transferase</keyword>
<keyword evidence="2" id="KW-1003">Cell membrane</keyword>
<keyword evidence="5 8" id="KW-0812">Transmembrane</keyword>
<evidence type="ECO:0000256" key="1">
    <source>
        <dbReference type="ARBA" id="ARBA00004651"/>
    </source>
</evidence>
<dbReference type="PANTHER" id="PTHR33908">
    <property type="entry name" value="MANNOSYLTRANSFERASE YKCB-RELATED"/>
    <property type="match status" value="1"/>
</dbReference>
<feature type="transmembrane region" description="Helical" evidence="8">
    <location>
        <begin position="366"/>
        <end position="384"/>
    </location>
</feature>
<evidence type="ECO:0000259" key="9">
    <source>
        <dbReference type="Pfam" id="PF13231"/>
    </source>
</evidence>
<evidence type="ECO:0000256" key="7">
    <source>
        <dbReference type="ARBA" id="ARBA00023136"/>
    </source>
</evidence>
<sequence>MNTWSSFVHADRTQKIVGLAFFLTIFSIFLLRFLRISEIGVGGSDEFLYWHFAMRWSDGRYGLEILEIDQPRLYRPVSFYFFSWALRVFESKDYAIKIFNILIDACNAYLILLVCRRLSNQWVGWLASVLYVCIPILITYSRIEFLHTLSIFFLLMAFYFLIRFLEVATRVRLFYLLMAGVALAEGSHVHPSVLLNAPGFLAVIVLDGLLIRQGWKAQAKKMAVASGTLMAGILGVYLILLTMIGMHQHPSVAAGQDRSTVTTTMTQINRAQFTFDLHEIKSRLKLVSVPVAFVRNNMMLSDGLVKALFVLFGAGMFLLLLRLLGVSVPPDWGGELKVHAPWMVMLCFAVVFSLFFPTSIHQMRDHLQLLPLFVISVSVTLYAISARWITPVGSVLLLAFFVGLFAWHAVPGVVKKIVAQNVSIQRQLYNKIGSLVDANNRIVFLEDPADRTRPWSIRPYFGEHAIYYNDCEQPLDRFVTQQSIRFLVVPNPPLHYTQNSKIHGRSAGKVSPVPEWTKSCYIRELDVEKMKSPMVSESGWWHHRVLNAALVEQVLQKQAGEIVFQTPSMIVLMLFGQDAVDRGRALAEVCIDPQTRCQAGKPLD</sequence>
<proteinExistence type="predicted"/>
<feature type="domain" description="Glycosyltransferase RgtA/B/C/D-like" evidence="9">
    <location>
        <begin position="76"/>
        <end position="208"/>
    </location>
</feature>
<dbReference type="EMBL" id="BAAFGK010000004">
    <property type="protein sequence ID" value="GAB0057834.1"/>
    <property type="molecule type" value="Genomic_DNA"/>
</dbReference>
<feature type="transmembrane region" description="Helical" evidence="8">
    <location>
        <begin position="307"/>
        <end position="328"/>
    </location>
</feature>
<dbReference type="RefSeq" id="WP_420905522.1">
    <property type="nucleotide sequence ID" value="NZ_BAAFGK010000004.1"/>
</dbReference>
<evidence type="ECO:0000256" key="3">
    <source>
        <dbReference type="ARBA" id="ARBA00022676"/>
    </source>
</evidence>
<feature type="transmembrane region" description="Helical" evidence="8">
    <location>
        <begin position="16"/>
        <end position="34"/>
    </location>
</feature>
<evidence type="ECO:0000256" key="6">
    <source>
        <dbReference type="ARBA" id="ARBA00022989"/>
    </source>
</evidence>
<dbReference type="InterPro" id="IPR038731">
    <property type="entry name" value="RgtA/B/C-like"/>
</dbReference>
<dbReference type="InterPro" id="IPR050297">
    <property type="entry name" value="LipidA_mod_glycosyltrf_83"/>
</dbReference>
<evidence type="ECO:0000313" key="10">
    <source>
        <dbReference type="EMBL" id="GAB0057834.1"/>
    </source>
</evidence>
<feature type="transmembrane region" description="Helical" evidence="8">
    <location>
        <begin position="391"/>
        <end position="410"/>
    </location>
</feature>
<evidence type="ECO:0000256" key="2">
    <source>
        <dbReference type="ARBA" id="ARBA00022475"/>
    </source>
</evidence>
<feature type="transmembrane region" description="Helical" evidence="8">
    <location>
        <begin position="122"/>
        <end position="140"/>
    </location>
</feature>
<evidence type="ECO:0000256" key="8">
    <source>
        <dbReference type="SAM" id="Phobius"/>
    </source>
</evidence>
<accession>A0ABQ0CAB5</accession>
<evidence type="ECO:0000313" key="11">
    <source>
        <dbReference type="Proteomes" id="UP001628193"/>
    </source>
</evidence>
<comment type="subcellular location">
    <subcellularLocation>
        <location evidence="1">Cell membrane</location>
        <topology evidence="1">Multi-pass membrane protein</topology>
    </subcellularLocation>
</comment>